<evidence type="ECO:0000313" key="1">
    <source>
        <dbReference type="EMBL" id="CAB4141008.1"/>
    </source>
</evidence>
<proteinExistence type="predicted"/>
<sequence length="76" mass="8470">MKLKLTPQRRRMLEDTLGSDGWTQVLAPMLREHVAYLSDIRNLGDADPATALAQLEVVESLVKLPDLLRATEETPA</sequence>
<accession>A0A6J5M2T0</accession>
<dbReference type="EMBL" id="LR796385">
    <property type="protein sequence ID" value="CAB4141008.1"/>
    <property type="molecule type" value="Genomic_DNA"/>
</dbReference>
<gene>
    <name evidence="1" type="ORF">UFOVP411_8</name>
</gene>
<name>A0A6J5M2T0_9CAUD</name>
<protein>
    <submittedName>
        <fullName evidence="1">Uncharacterized protein</fullName>
    </submittedName>
</protein>
<organism evidence="1">
    <name type="scientific">uncultured Caudovirales phage</name>
    <dbReference type="NCBI Taxonomy" id="2100421"/>
    <lineage>
        <taxon>Viruses</taxon>
        <taxon>Duplodnaviria</taxon>
        <taxon>Heunggongvirae</taxon>
        <taxon>Uroviricota</taxon>
        <taxon>Caudoviricetes</taxon>
        <taxon>Peduoviridae</taxon>
        <taxon>Maltschvirus</taxon>
        <taxon>Maltschvirus maltsch</taxon>
    </lineage>
</organism>
<reference evidence="1" key="1">
    <citation type="submission" date="2020-04" db="EMBL/GenBank/DDBJ databases">
        <authorList>
            <person name="Chiriac C."/>
            <person name="Salcher M."/>
            <person name="Ghai R."/>
            <person name="Kavagutti S V."/>
        </authorList>
    </citation>
    <scope>NUCLEOTIDE SEQUENCE</scope>
</reference>